<dbReference type="InterPro" id="IPR036259">
    <property type="entry name" value="MFS_trans_sf"/>
</dbReference>
<evidence type="ECO:0000313" key="11">
    <source>
        <dbReference type="Proteomes" id="UP000803884"/>
    </source>
</evidence>
<protein>
    <recommendedName>
        <fullName evidence="9">Major facilitator superfamily (MFS) profile domain-containing protein</fullName>
    </recommendedName>
</protein>
<reference evidence="10 11" key="1">
    <citation type="journal article" date="2020" name="Microbiol. Resour. Announc.">
        <title>Draft Genome Sequence of a Cladosporium Species Isolated from the Mesophotic Ascidian Didemnum maculosum.</title>
        <authorList>
            <person name="Gioti A."/>
            <person name="Siaperas R."/>
            <person name="Nikolaivits E."/>
            <person name="Le Goff G."/>
            <person name="Ouazzani J."/>
            <person name="Kotoulas G."/>
            <person name="Topakas E."/>
        </authorList>
    </citation>
    <scope>NUCLEOTIDE SEQUENCE [LARGE SCALE GENOMIC DNA]</scope>
    <source>
        <strain evidence="10 11">TM138-S3</strain>
    </source>
</reference>
<evidence type="ECO:0000256" key="8">
    <source>
        <dbReference type="SAM" id="Phobius"/>
    </source>
</evidence>
<organism evidence="10 11">
    <name type="scientific">Cladosporium halotolerans</name>
    <dbReference type="NCBI Taxonomy" id="1052096"/>
    <lineage>
        <taxon>Eukaryota</taxon>
        <taxon>Fungi</taxon>
        <taxon>Dikarya</taxon>
        <taxon>Ascomycota</taxon>
        <taxon>Pezizomycotina</taxon>
        <taxon>Dothideomycetes</taxon>
        <taxon>Dothideomycetidae</taxon>
        <taxon>Cladosporiales</taxon>
        <taxon>Cladosporiaceae</taxon>
        <taxon>Cladosporium</taxon>
    </lineage>
</organism>
<feature type="transmembrane region" description="Helical" evidence="8">
    <location>
        <begin position="190"/>
        <end position="213"/>
    </location>
</feature>
<evidence type="ECO:0000256" key="1">
    <source>
        <dbReference type="ARBA" id="ARBA00004141"/>
    </source>
</evidence>
<keyword evidence="5 8" id="KW-1133">Transmembrane helix</keyword>
<feature type="transmembrane region" description="Helical" evidence="8">
    <location>
        <begin position="504"/>
        <end position="525"/>
    </location>
</feature>
<feature type="domain" description="Major facilitator superfamily (MFS) profile" evidence="9">
    <location>
        <begin position="66"/>
        <end position="528"/>
    </location>
</feature>
<comment type="subcellular location">
    <subcellularLocation>
        <location evidence="1">Membrane</location>
        <topology evidence="1">Multi-pass membrane protein</topology>
    </subcellularLocation>
</comment>
<dbReference type="AlphaFoldDB" id="A0AB34KLW5"/>
<dbReference type="CDD" id="cd17316">
    <property type="entry name" value="MFS_SV2_like"/>
    <property type="match status" value="1"/>
</dbReference>
<proteinExistence type="inferred from homology"/>
<feature type="transmembrane region" description="Helical" evidence="8">
    <location>
        <begin position="156"/>
        <end position="178"/>
    </location>
</feature>
<evidence type="ECO:0000256" key="7">
    <source>
        <dbReference type="SAM" id="MobiDB-lite"/>
    </source>
</evidence>
<keyword evidence="4 8" id="KW-0812">Transmembrane</keyword>
<sequence length="533" mass="57807">MASSPTKDDKSAAPVAVPSRSPHDDVDDVSLQKGDLLDLESIDPVLNAKMRLVNDAIDEIGFTGYQAKLFVLNGFGYAVDSLILLIQSIIATNAAYEFEPSFDTGLTIAAYTGMLVGALFWGLSADVIGRKFAFNVSLLLSSIFAIVAGASPNWIVLGLFISLAAFGAGGNLVLDTAVFLEYLPSKDQWLLTLMAAWWGLGQLVAGLFAWAFLPNFSCSGPESETGEPCNWDTNPGWRYVWFANGALVFVMSISRITIIRLRETPKFLVGEGRDAEVVDTLQWIAKKYNRSCSLTLDMMQACGVTDTNNGRRGSVSAHGKSKFSFSELTVHFKGLFASRKLGLSTSLIWFSWLLIGLAYPLYNVFLPTYIATRGAQLGGLSPSEQWRNYAISNLSSIPSPILAGFMCKSRFFWGRRGTMIIGALVTMAFFFAYTQVRSNAQNLGFTCAISFCLNIYYGTLYAYTPEVLPSAHRGTGNGISIGLNRIMGIVSAGVATGANTATPVPIYICAALYIVMAIVAACFPYEPMGRRSS</sequence>
<keyword evidence="11" id="KW-1185">Reference proteome</keyword>
<evidence type="ECO:0000256" key="5">
    <source>
        <dbReference type="ARBA" id="ARBA00022989"/>
    </source>
</evidence>
<comment type="caution">
    <text evidence="10">The sequence shown here is derived from an EMBL/GenBank/DDBJ whole genome shotgun (WGS) entry which is preliminary data.</text>
</comment>
<feature type="transmembrane region" description="Helical" evidence="8">
    <location>
        <begin position="442"/>
        <end position="463"/>
    </location>
</feature>
<accession>A0AB34KLW5</accession>
<dbReference type="Gene3D" id="1.20.1250.20">
    <property type="entry name" value="MFS general substrate transporter like domains"/>
    <property type="match status" value="1"/>
</dbReference>
<comment type="similarity">
    <text evidence="2">Belongs to the major facilitator superfamily.</text>
</comment>
<dbReference type="GO" id="GO:0016020">
    <property type="term" value="C:membrane"/>
    <property type="evidence" value="ECO:0007669"/>
    <property type="project" value="UniProtKB-SubCell"/>
</dbReference>
<dbReference type="RefSeq" id="XP_069227907.1">
    <property type="nucleotide sequence ID" value="XM_069375163.1"/>
</dbReference>
<keyword evidence="6 8" id="KW-0472">Membrane</keyword>
<evidence type="ECO:0000256" key="4">
    <source>
        <dbReference type="ARBA" id="ARBA00022692"/>
    </source>
</evidence>
<evidence type="ECO:0000313" key="10">
    <source>
        <dbReference type="EMBL" id="KAL1584801.1"/>
    </source>
</evidence>
<feature type="compositionally biased region" description="Basic and acidic residues" evidence="7">
    <location>
        <begin position="1"/>
        <end position="11"/>
    </location>
</feature>
<evidence type="ECO:0000256" key="3">
    <source>
        <dbReference type="ARBA" id="ARBA00022448"/>
    </source>
</evidence>
<dbReference type="GeneID" id="96008001"/>
<dbReference type="PANTHER" id="PTHR23511">
    <property type="entry name" value="SYNAPTIC VESICLE GLYCOPROTEIN 2"/>
    <property type="match status" value="1"/>
</dbReference>
<dbReference type="PROSITE" id="PS50850">
    <property type="entry name" value="MFS"/>
    <property type="match status" value="1"/>
</dbReference>
<evidence type="ECO:0000256" key="6">
    <source>
        <dbReference type="ARBA" id="ARBA00023136"/>
    </source>
</evidence>
<evidence type="ECO:0000259" key="9">
    <source>
        <dbReference type="PROSITE" id="PS50850"/>
    </source>
</evidence>
<dbReference type="GO" id="GO:0022857">
    <property type="term" value="F:transmembrane transporter activity"/>
    <property type="evidence" value="ECO:0007669"/>
    <property type="project" value="InterPro"/>
</dbReference>
<dbReference type="InterPro" id="IPR011701">
    <property type="entry name" value="MFS"/>
</dbReference>
<feature type="region of interest" description="Disordered" evidence="7">
    <location>
        <begin position="1"/>
        <end position="28"/>
    </location>
</feature>
<dbReference type="InterPro" id="IPR020846">
    <property type="entry name" value="MFS_dom"/>
</dbReference>
<feature type="transmembrane region" description="Helical" evidence="8">
    <location>
        <begin position="419"/>
        <end position="436"/>
    </location>
</feature>
<feature type="transmembrane region" description="Helical" evidence="8">
    <location>
        <begin position="108"/>
        <end position="125"/>
    </location>
</feature>
<keyword evidence="3" id="KW-0813">Transport</keyword>
<dbReference type="FunFam" id="1.20.1250.20:FF:000171">
    <property type="entry name" value="MFS general substrate transporter"/>
    <property type="match status" value="1"/>
</dbReference>
<dbReference type="PANTHER" id="PTHR23511:SF4">
    <property type="entry name" value="MAJOR FACILITATOR SUPERFAMILY (MFS) PROFILE DOMAIN-CONTAINING PROTEIN"/>
    <property type="match status" value="1"/>
</dbReference>
<dbReference type="Proteomes" id="UP000803884">
    <property type="component" value="Unassembled WGS sequence"/>
</dbReference>
<feature type="transmembrane region" description="Helical" evidence="8">
    <location>
        <begin position="239"/>
        <end position="258"/>
    </location>
</feature>
<gene>
    <name evidence="10" type="ORF">WHR41_06558</name>
</gene>
<feature type="transmembrane region" description="Helical" evidence="8">
    <location>
        <begin position="341"/>
        <end position="362"/>
    </location>
</feature>
<name>A0AB34KLW5_9PEZI</name>
<evidence type="ECO:0000256" key="2">
    <source>
        <dbReference type="ARBA" id="ARBA00008335"/>
    </source>
</evidence>
<dbReference type="EMBL" id="JAAQHG020000023">
    <property type="protein sequence ID" value="KAL1584801.1"/>
    <property type="molecule type" value="Genomic_DNA"/>
</dbReference>
<dbReference type="Pfam" id="PF07690">
    <property type="entry name" value="MFS_1"/>
    <property type="match status" value="1"/>
</dbReference>
<feature type="transmembrane region" description="Helical" evidence="8">
    <location>
        <begin position="75"/>
        <end position="96"/>
    </location>
</feature>
<dbReference type="SUPFAM" id="SSF103473">
    <property type="entry name" value="MFS general substrate transporter"/>
    <property type="match status" value="1"/>
</dbReference>
<feature type="transmembrane region" description="Helical" evidence="8">
    <location>
        <begin position="132"/>
        <end position="150"/>
    </location>
</feature>